<evidence type="ECO:0000256" key="1">
    <source>
        <dbReference type="SAM" id="Coils"/>
    </source>
</evidence>
<feature type="compositionally biased region" description="Polar residues" evidence="2">
    <location>
        <begin position="1"/>
        <end position="25"/>
    </location>
</feature>
<feature type="region of interest" description="Disordered" evidence="2">
    <location>
        <begin position="1"/>
        <end position="34"/>
    </location>
</feature>
<reference evidence="3" key="1">
    <citation type="submission" date="2021-11" db="EMBL/GenBank/DDBJ databases">
        <authorList>
            <person name="Herlambang A."/>
            <person name="Guo Y."/>
            <person name="Takashima Y."/>
            <person name="Nishizawa T."/>
        </authorList>
    </citation>
    <scope>NUCLEOTIDE SEQUENCE</scope>
    <source>
        <strain evidence="3">E1425</strain>
    </source>
</reference>
<name>A0A9P3HIR4_9FUNG</name>
<gene>
    <name evidence="3" type="ORF">EMPS_09833</name>
</gene>
<dbReference type="EMBL" id="BQFW01000013">
    <property type="protein sequence ID" value="GJJ77474.1"/>
    <property type="molecule type" value="Genomic_DNA"/>
</dbReference>
<evidence type="ECO:0000256" key="2">
    <source>
        <dbReference type="SAM" id="MobiDB-lite"/>
    </source>
</evidence>
<evidence type="ECO:0000313" key="4">
    <source>
        <dbReference type="Proteomes" id="UP000827284"/>
    </source>
</evidence>
<sequence length="483" mass="54237">MSNGSPQNTSPAPVPQNTGEDSSGISAEATPVVSNPLESHSSILALNNSGSPSPVPTSAFAGFAELLRSSAPMEVDGEPPVSRIAQLESLVVRKQQRVDELAEQREDVLLKAEELINASPPAEQPSLVVQRDLMLTDLADKLKQANADLEVAREALNRRRPLIFPTATSLAQETSQVLLNSSNVAPVLNAPFHQALVRYNSFKSIPVFPGTLSVDFARVSLAHYPSSPVLDLTSQLKNVEKKDFEAKFVEVIFTFLDRFEKFLRERLTELFDPLAWRYVSVALQKVEMDRRFDSQMELIKNPLDRTWVQVEKAIKTIFCLDMINGDLLERVFTFKALPQENSETFACRFEGLLRASGIADARGNTDFPQSLLVGVLYRAVPDNVQNLALSHFNRLSDIKDYDALLTFIRNTSNTLQGTYPWGGFWVASQWAPHLIKQDGVMLSKGLCSLCHKDQAQHCYMIRYNLERMNWIDRRRRMSNRITI</sequence>
<dbReference type="OrthoDB" id="2369857at2759"/>
<feature type="coiled-coil region" evidence="1">
    <location>
        <begin position="84"/>
        <end position="159"/>
    </location>
</feature>
<evidence type="ECO:0000313" key="3">
    <source>
        <dbReference type="EMBL" id="GJJ77474.1"/>
    </source>
</evidence>
<dbReference type="AlphaFoldDB" id="A0A9P3HIR4"/>
<keyword evidence="1" id="KW-0175">Coiled coil</keyword>
<accession>A0A9P3HIR4</accession>
<protein>
    <submittedName>
        <fullName evidence="3">Uncharacterized protein</fullName>
    </submittedName>
</protein>
<proteinExistence type="predicted"/>
<dbReference type="Proteomes" id="UP000827284">
    <property type="component" value="Unassembled WGS sequence"/>
</dbReference>
<organism evidence="3 4">
    <name type="scientific">Entomortierella parvispora</name>
    <dbReference type="NCBI Taxonomy" id="205924"/>
    <lineage>
        <taxon>Eukaryota</taxon>
        <taxon>Fungi</taxon>
        <taxon>Fungi incertae sedis</taxon>
        <taxon>Mucoromycota</taxon>
        <taxon>Mortierellomycotina</taxon>
        <taxon>Mortierellomycetes</taxon>
        <taxon>Mortierellales</taxon>
        <taxon>Mortierellaceae</taxon>
        <taxon>Entomortierella</taxon>
    </lineage>
</organism>
<keyword evidence="4" id="KW-1185">Reference proteome</keyword>
<comment type="caution">
    <text evidence="3">The sequence shown here is derived from an EMBL/GenBank/DDBJ whole genome shotgun (WGS) entry which is preliminary data.</text>
</comment>
<reference evidence="3" key="2">
    <citation type="journal article" date="2022" name="Microbiol. Resour. Announc.">
        <title>Whole-Genome Sequence of Entomortierella parvispora E1425, a Mucoromycotan Fungus Associated with Burkholderiaceae-Related Endosymbiotic Bacteria.</title>
        <authorList>
            <person name="Herlambang A."/>
            <person name="Guo Y."/>
            <person name="Takashima Y."/>
            <person name="Narisawa K."/>
            <person name="Ohta H."/>
            <person name="Nishizawa T."/>
        </authorList>
    </citation>
    <scope>NUCLEOTIDE SEQUENCE</scope>
    <source>
        <strain evidence="3">E1425</strain>
    </source>
</reference>